<evidence type="ECO:0000313" key="3">
    <source>
        <dbReference type="Proteomes" id="UP001595892"/>
    </source>
</evidence>
<dbReference type="EC" id="3.1.3.16" evidence="2"/>
<evidence type="ECO:0000259" key="1">
    <source>
        <dbReference type="Pfam" id="PF13672"/>
    </source>
</evidence>
<dbReference type="RefSeq" id="WP_377005606.1">
    <property type="nucleotide sequence ID" value="NZ_JBHSGG010000047.1"/>
</dbReference>
<feature type="domain" description="PPM-type phosphatase" evidence="1">
    <location>
        <begin position="11"/>
        <end position="209"/>
    </location>
</feature>
<dbReference type="EMBL" id="JBHSGG010000047">
    <property type="protein sequence ID" value="MFC4729580.1"/>
    <property type="molecule type" value="Genomic_DNA"/>
</dbReference>
<dbReference type="Proteomes" id="UP001595892">
    <property type="component" value="Unassembled WGS sequence"/>
</dbReference>
<accession>A0ABV9NP46</accession>
<sequence>MAWHVHAGAATGAGHRARGEPCQDAFAHGVHGDVLVATVCDGAGSARHGDIGARVVARQVVHALLARAAAGNEVAELAPDAAADLLAHVIEAVRDALQSLAGAAGAALGDYATTLVGAVGDGRSGFLFHLGDGVAVGMAAEGEDIVSAPDNGEYANETYFVTGPAWRARLRITPLRRPLRGIALMSDGAAAFAMERGGRALFPAFIGPVERHLAGLGEADGSAALLATLADPRTDAITPDDKTLLIALRR</sequence>
<dbReference type="Pfam" id="PF13672">
    <property type="entry name" value="PP2C_2"/>
    <property type="match status" value="1"/>
</dbReference>
<dbReference type="SUPFAM" id="SSF81606">
    <property type="entry name" value="PP2C-like"/>
    <property type="match status" value="1"/>
</dbReference>
<organism evidence="2 3">
    <name type="scientific">Coralloluteibacterium thermophilum</name>
    <dbReference type="NCBI Taxonomy" id="2707049"/>
    <lineage>
        <taxon>Bacteria</taxon>
        <taxon>Pseudomonadati</taxon>
        <taxon>Pseudomonadota</taxon>
        <taxon>Gammaproteobacteria</taxon>
        <taxon>Lysobacterales</taxon>
        <taxon>Lysobacteraceae</taxon>
        <taxon>Coralloluteibacterium</taxon>
    </lineage>
</organism>
<gene>
    <name evidence="2" type="ORF">ACFO3Q_15525</name>
</gene>
<protein>
    <submittedName>
        <fullName evidence="2">PP2C family serine/threonine-protein phosphatase</fullName>
        <ecNumber evidence="2">3.1.3.16</ecNumber>
    </submittedName>
</protein>
<keyword evidence="3" id="KW-1185">Reference proteome</keyword>
<keyword evidence="2" id="KW-0378">Hydrolase</keyword>
<reference evidence="3" key="1">
    <citation type="journal article" date="2019" name="Int. J. Syst. Evol. Microbiol.">
        <title>The Global Catalogue of Microorganisms (GCM) 10K type strain sequencing project: providing services to taxonomists for standard genome sequencing and annotation.</title>
        <authorList>
            <consortium name="The Broad Institute Genomics Platform"/>
            <consortium name="The Broad Institute Genome Sequencing Center for Infectious Disease"/>
            <person name="Wu L."/>
            <person name="Ma J."/>
        </authorList>
    </citation>
    <scope>NUCLEOTIDE SEQUENCE [LARGE SCALE GENOMIC DNA]</scope>
    <source>
        <strain evidence="3">CGMCC 1.13574</strain>
    </source>
</reference>
<dbReference type="InterPro" id="IPR036457">
    <property type="entry name" value="PPM-type-like_dom_sf"/>
</dbReference>
<dbReference type="GO" id="GO:0004722">
    <property type="term" value="F:protein serine/threonine phosphatase activity"/>
    <property type="evidence" value="ECO:0007669"/>
    <property type="project" value="UniProtKB-EC"/>
</dbReference>
<comment type="caution">
    <text evidence="2">The sequence shown here is derived from an EMBL/GenBank/DDBJ whole genome shotgun (WGS) entry which is preliminary data.</text>
</comment>
<evidence type="ECO:0000313" key="2">
    <source>
        <dbReference type="EMBL" id="MFC4729580.1"/>
    </source>
</evidence>
<proteinExistence type="predicted"/>
<dbReference type="Gene3D" id="3.60.40.10">
    <property type="entry name" value="PPM-type phosphatase domain"/>
    <property type="match status" value="1"/>
</dbReference>
<dbReference type="InterPro" id="IPR001932">
    <property type="entry name" value="PPM-type_phosphatase-like_dom"/>
</dbReference>
<name>A0ABV9NP46_9GAMM</name>